<protein>
    <submittedName>
        <fullName evidence="1">Uncharacterized protein</fullName>
    </submittedName>
</protein>
<sequence>MDRVGAEEAAAVVVRRQAVRVNQAAQGQSPVWAKASLAVENISRRSNSLSASNRYVLNYHRTGFDEECERSRLTQGNLHFNDATFIRGSFPIQQNLPPIIWRGRKFAISFRIHWRWEQALLPWKPEEKGNNR</sequence>
<organism evidence="1 2">
    <name type="scientific">Ensete ventricosum</name>
    <name type="common">Abyssinian banana</name>
    <name type="synonym">Musa ensete</name>
    <dbReference type="NCBI Taxonomy" id="4639"/>
    <lineage>
        <taxon>Eukaryota</taxon>
        <taxon>Viridiplantae</taxon>
        <taxon>Streptophyta</taxon>
        <taxon>Embryophyta</taxon>
        <taxon>Tracheophyta</taxon>
        <taxon>Spermatophyta</taxon>
        <taxon>Magnoliopsida</taxon>
        <taxon>Liliopsida</taxon>
        <taxon>Zingiberales</taxon>
        <taxon>Musaceae</taxon>
        <taxon>Ensete</taxon>
    </lineage>
</organism>
<keyword evidence="2" id="KW-1185">Reference proteome</keyword>
<reference evidence="1 2" key="1">
    <citation type="submission" date="2022-12" db="EMBL/GenBank/DDBJ databases">
        <title>Chromosome-scale assembly of the Ensete ventricosum genome.</title>
        <authorList>
            <person name="Dussert Y."/>
            <person name="Stocks J."/>
            <person name="Wendawek A."/>
            <person name="Woldeyes F."/>
            <person name="Nichols R.A."/>
            <person name="Borrell J.S."/>
        </authorList>
    </citation>
    <scope>NUCLEOTIDE SEQUENCE [LARGE SCALE GENOMIC DNA]</scope>
    <source>
        <strain evidence="2">cv. Maze</strain>
        <tissue evidence="1">Seeds</tissue>
    </source>
</reference>
<gene>
    <name evidence="1" type="ORF">OPV22_004774</name>
</gene>
<evidence type="ECO:0000313" key="2">
    <source>
        <dbReference type="Proteomes" id="UP001222027"/>
    </source>
</evidence>
<name>A0AAV8RLB6_ENSVE</name>
<dbReference type="EMBL" id="JAQQAF010000002">
    <property type="protein sequence ID" value="KAJ8503888.1"/>
    <property type="molecule type" value="Genomic_DNA"/>
</dbReference>
<dbReference type="Proteomes" id="UP001222027">
    <property type="component" value="Unassembled WGS sequence"/>
</dbReference>
<proteinExistence type="predicted"/>
<accession>A0AAV8RLB6</accession>
<dbReference type="AlphaFoldDB" id="A0AAV8RLB6"/>
<evidence type="ECO:0000313" key="1">
    <source>
        <dbReference type="EMBL" id="KAJ8503888.1"/>
    </source>
</evidence>
<comment type="caution">
    <text evidence="1">The sequence shown here is derived from an EMBL/GenBank/DDBJ whole genome shotgun (WGS) entry which is preliminary data.</text>
</comment>